<dbReference type="Proteomes" id="UP001162001">
    <property type="component" value="Segment"/>
</dbReference>
<accession>A0A7D3QWH9</accession>
<evidence type="ECO:0000313" key="2">
    <source>
        <dbReference type="Proteomes" id="UP001162001"/>
    </source>
</evidence>
<organism evidence="1 2">
    <name type="scientific">Fadolivirus FV1/VV64</name>
    <dbReference type="NCBI Taxonomy" id="3070911"/>
    <lineage>
        <taxon>Viruses</taxon>
        <taxon>Varidnaviria</taxon>
        <taxon>Bamfordvirae</taxon>
        <taxon>Nucleocytoviricota</taxon>
        <taxon>Megaviricetes</taxon>
        <taxon>Imitervirales</taxon>
        <taxon>Mimiviridae</taxon>
        <taxon>Klosneuvirinae</taxon>
        <taxon>Fadolivirus</taxon>
        <taxon>Fadolivirus algeromassiliense</taxon>
    </lineage>
</organism>
<dbReference type="EMBL" id="MT418680">
    <property type="protein sequence ID" value="QKF94606.1"/>
    <property type="molecule type" value="Genomic_DNA"/>
</dbReference>
<gene>
    <name evidence="1" type="ORF">Fadolivirus_1_1148</name>
</gene>
<evidence type="ECO:0000313" key="1">
    <source>
        <dbReference type="EMBL" id="QKF94606.1"/>
    </source>
</evidence>
<name>A0A7D3QWH9_9VIRU</name>
<protein>
    <submittedName>
        <fullName evidence="1">Uncharacterized protein</fullName>
    </submittedName>
</protein>
<proteinExistence type="predicted"/>
<reference evidence="1 2" key="1">
    <citation type="submission" date="2020-04" db="EMBL/GenBank/DDBJ databases">
        <title>Advantages and limits of metagenomic assembly and binning of a giant virus.</title>
        <authorList>
            <person name="Schulz F."/>
            <person name="Andreani J."/>
            <person name="Francis R."/>
            <person name="Boudjemaa H."/>
            <person name="Bou Khalil J.Y."/>
            <person name="Lee J."/>
            <person name="La Scola B."/>
            <person name="Woyke T."/>
        </authorList>
    </citation>
    <scope>NUCLEOTIDE SEQUENCE [LARGE SCALE GENOMIC DNA]</scope>
    <source>
        <strain evidence="1 2">FV1/VV64</strain>
    </source>
</reference>
<sequence>MKIFDLNYNTSFGNNVQKNILNIKKNFGNKFIIRDGDIELPSFLYQVKEDNNPKMQYYSLIYDIKERDSFLLPFKINFIDIIKLITKEDNNYKNNNCYIANIHKVEGVSGTSMVNTLLKFLKIIGVEQIILHDGARILCENNGQEIDLSFFKLIEKGITFYQKFGFKFLMDPGNAWHMIDFGNTDNMTKQLHIALDNVYKIKLDYYKNAYIKLLDIINQTIKEQDYDNVKIYLYHPYKPYILKKEHNREKLISMVHEIDTLLNIIKLSNKTYLYETMIDTFYSDCNVYIQLEDIIFNNLFMGISYKRKGVYLKHNDTFHNLRYIRNSAMFELNLN</sequence>
<keyword evidence="2" id="KW-1185">Reference proteome</keyword>